<evidence type="ECO:0000256" key="3">
    <source>
        <dbReference type="ARBA" id="ARBA00023136"/>
    </source>
</evidence>
<evidence type="ECO:0000256" key="1">
    <source>
        <dbReference type="ARBA" id="ARBA00004308"/>
    </source>
</evidence>
<evidence type="ECO:0000313" key="7">
    <source>
        <dbReference type="EMBL" id="AOW27103.1"/>
    </source>
</evidence>
<keyword evidence="3" id="KW-0472">Membrane</keyword>
<organism evidence="7 8">
    <name type="scientific">Candida albicans (strain SC5314 / ATCC MYA-2876)</name>
    <name type="common">Yeast</name>
    <dbReference type="NCBI Taxonomy" id="237561"/>
    <lineage>
        <taxon>Eukaryota</taxon>
        <taxon>Fungi</taxon>
        <taxon>Dikarya</taxon>
        <taxon>Ascomycota</taxon>
        <taxon>Saccharomycotina</taxon>
        <taxon>Pichiomycetes</taxon>
        <taxon>Debaryomycetaceae</taxon>
        <taxon>Candida/Lodderomyces clade</taxon>
        <taxon>Candida</taxon>
    </lineage>
</organism>
<feature type="domain" description="MHD" evidence="5">
    <location>
        <begin position="257"/>
        <end position="642"/>
    </location>
</feature>
<comment type="subcellular location">
    <subcellularLocation>
        <location evidence="1">Endomembrane system</location>
    </subcellularLocation>
</comment>
<dbReference type="KEGG" id="cal:CAALFM_C200490WA"/>
<dbReference type="PROSITE" id="PS51072">
    <property type="entry name" value="MHD"/>
    <property type="match status" value="1"/>
</dbReference>
<evidence type="ECO:0000256" key="4">
    <source>
        <dbReference type="SAM" id="MobiDB-lite"/>
    </source>
</evidence>
<dbReference type="InterPro" id="IPR028565">
    <property type="entry name" value="MHD"/>
</dbReference>
<reference evidence="7 8" key="2">
    <citation type="journal article" date="2007" name="Genome Biol.">
        <title>Assembly of the Candida albicans genome into sixteen supercontigs aligned on the eight chromosomes.</title>
        <authorList>
            <person name="van het Hoog M."/>
            <person name="Rast T.J."/>
            <person name="Martchenko M."/>
            <person name="Grindle S."/>
            <person name="Dignard D."/>
            <person name="Hogues H."/>
            <person name="Cuomo C."/>
            <person name="Berriman M."/>
            <person name="Scherer S."/>
            <person name="Magee B.B."/>
            <person name="Whiteway M."/>
            <person name="Chibana H."/>
            <person name="Nantel A."/>
            <person name="Magee P.T."/>
        </authorList>
    </citation>
    <scope>GENOME REANNOTATION</scope>
    <source>
        <strain evidence="8">SC5314 / ATCC MYA-2876</strain>
    </source>
</reference>
<dbReference type="VEuPathDB" id="FungiDB:C2_00490W_A"/>
<dbReference type="SUPFAM" id="SSF64356">
    <property type="entry name" value="SNARE-like"/>
    <property type="match status" value="1"/>
</dbReference>
<dbReference type="Proteomes" id="UP000000559">
    <property type="component" value="Chromosome 2"/>
</dbReference>
<feature type="region of interest" description="Disordered" evidence="4">
    <location>
        <begin position="173"/>
        <end position="216"/>
    </location>
</feature>
<dbReference type="InterPro" id="IPR050431">
    <property type="entry name" value="Adaptor_comp_med_subunit"/>
</dbReference>
<protein>
    <recommendedName>
        <fullName evidence="5">MHD domain-containing protein</fullName>
    </recommendedName>
</protein>
<keyword evidence="8" id="KW-1185">Reference proteome</keyword>
<dbReference type="Gene3D" id="2.60.40.1170">
    <property type="entry name" value="Mu homology domain, subdomain B"/>
    <property type="match status" value="3"/>
</dbReference>
<feature type="compositionally biased region" description="Acidic residues" evidence="4">
    <location>
        <begin position="178"/>
        <end position="187"/>
    </location>
</feature>
<dbReference type="CGD" id="CAL0000174052">
    <property type="gene designation" value="orf19.9625"/>
</dbReference>
<reference evidence="7 8" key="1">
    <citation type="journal article" date="2004" name="Proc. Natl. Acad. Sci. U.S.A.">
        <title>The diploid genome sequence of Candida albicans.</title>
        <authorList>
            <person name="Jones T."/>
            <person name="Federspiel N.A."/>
            <person name="Chibana H."/>
            <person name="Dungan J."/>
            <person name="Kalman S."/>
            <person name="Magee B.B."/>
            <person name="Newport G."/>
            <person name="Thorstenson Y.R."/>
            <person name="Agabian N."/>
            <person name="Magee P.T."/>
            <person name="Davis R.W."/>
            <person name="Scherer S."/>
        </authorList>
    </citation>
    <scope>NUCLEOTIDE SEQUENCE [LARGE SCALE GENOMIC DNA]</scope>
    <source>
        <strain evidence="8">SC5314 / ATCC MYA-2876</strain>
    </source>
</reference>
<dbReference type="CDD" id="cd09250">
    <property type="entry name" value="AP-1_Mu1_Cterm"/>
    <property type="match status" value="1"/>
</dbReference>
<dbReference type="InterPro" id="IPR036168">
    <property type="entry name" value="AP2_Mu_C_sf"/>
</dbReference>
<sequence>MISAIYIIYLAEKQESNEFSQIELLVNRRYHQTLPHDEIILQNFHNLMTNLPSSEQVPVLYYDNLSYIYMRCSNGIISLAVSNRNIDVMSAVMFLNQFHLILVHYLCNSKLNIGNKSAPKSLDRDTIIDNITLILELLDECLDYGLLQITDYKLLEEYIKVLPNIPKIDGLTDKYDTSDSDDSSDEDEPKKETKKSKSKTKIGKNKKGSKKEIKSTHNQAIKTDVIENEQTNMINSSILRTYSSAINWRPKGIFYAKNEIFIDIIEDCEFVYDLGTGVIKCNEIYGTCVVKSYLSGMPVCRLGFNERNLSRIEDDQEEESLGIPENQLNLLKEDQNEDDDEEEGEGDQETNGEETEILEHIPEFPASEALTDKKQKHKIPIRNIQFHQCIELSKIYKENIVTFIPPDDKFVLMTYNVEQQKQKKKAPLIMIKPQFRAIKETGKLQIMCTINTNFHRRRHCKNLIIRIPINPHYFDLDANDNDLKYKAELGEVSFKIDSFELIWKIDSIDGKKMVRMMTELALVNTEEVSEQRISDYLSRRATASSVVGTDEQNSTDTAEDTREELDKFYGVNGKTTSSTQKMSLKFKSSVFNDDIKVHFKLPMVTYSGLKLSYLSVEEEQMKYPCFPWVRYLTKSIDHYEPSIALENQKFSGRCCDYRFKLSSNCFVVA</sequence>
<evidence type="ECO:0000313" key="6">
    <source>
        <dbReference type="CGD" id="CAL0000174052"/>
    </source>
</evidence>
<dbReference type="AlphaFoldDB" id="A0A1D8PG39"/>
<feature type="compositionally biased region" description="Basic residues" evidence="4">
    <location>
        <begin position="192"/>
        <end position="209"/>
    </location>
</feature>
<evidence type="ECO:0000313" key="8">
    <source>
        <dbReference type="Proteomes" id="UP000000559"/>
    </source>
</evidence>
<feature type="compositionally biased region" description="Acidic residues" evidence="4">
    <location>
        <begin position="335"/>
        <end position="353"/>
    </location>
</feature>
<proteinExistence type="predicted"/>
<dbReference type="eggNOG" id="KOG0937">
    <property type="taxonomic scope" value="Eukaryota"/>
</dbReference>
<dbReference type="FunCoup" id="A0A1D8PG39">
    <property type="interactions" value="73"/>
</dbReference>
<dbReference type="EMBL" id="CP017624">
    <property type="protein sequence ID" value="AOW27103.1"/>
    <property type="molecule type" value="Genomic_DNA"/>
</dbReference>
<dbReference type="RefSeq" id="XP_719525.2">
    <property type="nucleotide sequence ID" value="XM_714432.2"/>
</dbReference>
<dbReference type="Gene3D" id="3.30.450.60">
    <property type="match status" value="1"/>
</dbReference>
<dbReference type="GO" id="GO:0030136">
    <property type="term" value="C:clathrin-coated vesicle"/>
    <property type="evidence" value="ECO:0000318"/>
    <property type="project" value="GO_Central"/>
</dbReference>
<dbReference type="Pfam" id="PF00928">
    <property type="entry name" value="Adap_comp_sub"/>
    <property type="match status" value="1"/>
</dbReference>
<feature type="region of interest" description="Disordered" evidence="4">
    <location>
        <begin position="313"/>
        <end position="353"/>
    </location>
</feature>
<dbReference type="PANTHER" id="PTHR10529">
    <property type="entry name" value="AP COMPLEX SUBUNIT MU"/>
    <property type="match status" value="1"/>
</dbReference>
<dbReference type="SMR" id="A0A1D8PG39"/>
<gene>
    <name evidence="7" type="ordered locus">CAALFM_C200490WA</name>
    <name evidence="6" type="ordered locus">orf19.9625</name>
</gene>
<evidence type="ECO:0000259" key="5">
    <source>
        <dbReference type="PROSITE" id="PS51072"/>
    </source>
</evidence>
<evidence type="ECO:0000256" key="2">
    <source>
        <dbReference type="ARBA" id="ARBA00022448"/>
    </source>
</evidence>
<dbReference type="GO" id="GO:0035615">
    <property type="term" value="F:clathrin adaptor activity"/>
    <property type="evidence" value="ECO:0000318"/>
    <property type="project" value="GO_Central"/>
</dbReference>
<dbReference type="SUPFAM" id="SSF49447">
    <property type="entry name" value="Second domain of Mu2 adaptin subunit (ap50) of ap2 adaptor"/>
    <property type="match status" value="1"/>
</dbReference>
<accession>A0A1D8PG39</accession>
<dbReference type="GeneID" id="3638870"/>
<name>A0A1D8PG39_CANAL</name>
<dbReference type="STRING" id="237561.A0A1D8PG39"/>
<keyword evidence="2" id="KW-0813">Transport</keyword>
<dbReference type="InterPro" id="IPR011012">
    <property type="entry name" value="Longin-like_dom_sf"/>
</dbReference>
<dbReference type="GO" id="GO:0030117">
    <property type="term" value="C:membrane coat"/>
    <property type="evidence" value="ECO:0007669"/>
    <property type="project" value="UniProtKB-ARBA"/>
</dbReference>
<dbReference type="GO" id="GO:0016192">
    <property type="term" value="P:vesicle-mediated transport"/>
    <property type="evidence" value="ECO:0000318"/>
    <property type="project" value="GO_Central"/>
</dbReference>
<dbReference type="OrthoDB" id="10259133at2759"/>
<dbReference type="GO" id="GO:0012505">
    <property type="term" value="C:endomembrane system"/>
    <property type="evidence" value="ECO:0007669"/>
    <property type="project" value="UniProtKB-SubCell"/>
</dbReference>
<reference evidence="7 8" key="3">
    <citation type="journal article" date="2013" name="Genome Biol.">
        <title>Assembly of a phased diploid Candida albicans genome facilitates allele-specific measurements and provides a simple model for repeat and indel structure.</title>
        <authorList>
            <person name="Muzzey D."/>
            <person name="Schwartz K."/>
            <person name="Weissman J.S."/>
            <person name="Sherlock G."/>
        </authorList>
    </citation>
    <scope>NUCLEOTIDE SEQUENCE [LARGE SCALE GENOMIC DNA]</scope>
    <source>
        <strain evidence="8">SC5314 / ATCC MYA-2876</strain>
    </source>
</reference>
<dbReference type="InParanoid" id="A0A1D8PG39"/>